<sequence length="479" mass="52032">MDDACEQAATPNQNPAVNASCGQAALVNQECAGNDSCAQAASLNQHCTWGDSAFWRHIPPPLPSFLPTQQPHPYYGGFTWSPYDPYQQYWNGAYYGWNGAYYGWNGGYYGWSGAYYSWPGQHAPQATTDFEFHSTVMQERLSYQEPTSHTGGSYDATPMDISPCASPVDADKSYAPTKTEGEASALKGTKYSQGVNESLDPHKAQKVDPRLTSSSALPLPERCQPCRKKMLAQTRGEGSDYLADQCSCEVRLSSEKAAHKMSYGSGTTKTEVERAHQGPTAVTESTPVPHCRPVGASFQKTSEYVPSGLAGYTKHTAKPISGFVTVANDLRSQTNTVVKKQRSRTLVKIDCVNAGDALSSGQVFRQERRPLFEKADMSKGTQAGKPCFTPRPQKFSEHSVNGAAKGACGGGVRPTSDHAKGQKLSGSYSPHPAVDMSATNEIDCEVGLFLGSRVEHLDEPLTLSSELEKLDEGWAWCFE</sequence>
<reference evidence="2 3" key="1">
    <citation type="journal article" date="2023" name="Arcadia Sci">
        <title>De novo assembly of a long-read Amblyomma americanum tick genome.</title>
        <authorList>
            <person name="Chou S."/>
            <person name="Poskanzer K.E."/>
            <person name="Rollins M."/>
            <person name="Thuy-Boun P.S."/>
        </authorList>
    </citation>
    <scope>NUCLEOTIDE SEQUENCE [LARGE SCALE GENOMIC DNA]</scope>
    <source>
        <strain evidence="2">F_SG_1</strain>
        <tissue evidence="2">Salivary glands</tissue>
    </source>
</reference>
<feature type="compositionally biased region" description="Basic and acidic residues" evidence="1">
    <location>
        <begin position="199"/>
        <end position="209"/>
    </location>
</feature>
<feature type="region of interest" description="Disordered" evidence="1">
    <location>
        <begin position="406"/>
        <end position="429"/>
    </location>
</feature>
<comment type="caution">
    <text evidence="2">The sequence shown here is derived from an EMBL/GenBank/DDBJ whole genome shotgun (WGS) entry which is preliminary data.</text>
</comment>
<dbReference type="AlphaFoldDB" id="A0AAQ4FI00"/>
<evidence type="ECO:0000313" key="2">
    <source>
        <dbReference type="EMBL" id="KAK8786222.1"/>
    </source>
</evidence>
<dbReference type="Proteomes" id="UP001321473">
    <property type="component" value="Unassembled WGS sequence"/>
</dbReference>
<organism evidence="2 3">
    <name type="scientific">Amblyomma americanum</name>
    <name type="common">Lone star tick</name>
    <dbReference type="NCBI Taxonomy" id="6943"/>
    <lineage>
        <taxon>Eukaryota</taxon>
        <taxon>Metazoa</taxon>
        <taxon>Ecdysozoa</taxon>
        <taxon>Arthropoda</taxon>
        <taxon>Chelicerata</taxon>
        <taxon>Arachnida</taxon>
        <taxon>Acari</taxon>
        <taxon>Parasitiformes</taxon>
        <taxon>Ixodida</taxon>
        <taxon>Ixodoidea</taxon>
        <taxon>Ixodidae</taxon>
        <taxon>Amblyomminae</taxon>
        <taxon>Amblyomma</taxon>
    </lineage>
</organism>
<name>A0AAQ4FI00_AMBAM</name>
<gene>
    <name evidence="2" type="ORF">V5799_007415</name>
</gene>
<keyword evidence="3" id="KW-1185">Reference proteome</keyword>
<protein>
    <submittedName>
        <fullName evidence="2">Uncharacterized protein</fullName>
    </submittedName>
</protein>
<proteinExistence type="predicted"/>
<accession>A0AAQ4FI00</accession>
<feature type="region of interest" description="Disordered" evidence="1">
    <location>
        <begin position="171"/>
        <end position="216"/>
    </location>
</feature>
<evidence type="ECO:0000256" key="1">
    <source>
        <dbReference type="SAM" id="MobiDB-lite"/>
    </source>
</evidence>
<dbReference type="EMBL" id="JARKHS020002878">
    <property type="protein sequence ID" value="KAK8786222.1"/>
    <property type="molecule type" value="Genomic_DNA"/>
</dbReference>
<evidence type="ECO:0000313" key="3">
    <source>
        <dbReference type="Proteomes" id="UP001321473"/>
    </source>
</evidence>